<dbReference type="OrthoDB" id="10051381at2759"/>
<dbReference type="WBParaSite" id="nOo.2.0.1.t12101-RA">
    <property type="protein sequence ID" value="nOo.2.0.1.t12101-RA"/>
    <property type="gene ID" value="nOo.2.0.1.g12101"/>
</dbReference>
<keyword evidence="2" id="KW-1185">Reference proteome</keyword>
<dbReference type="AlphaFoldDB" id="A0A182EVB2"/>
<evidence type="ECO:0000313" key="1">
    <source>
        <dbReference type="EMBL" id="VDM98046.1"/>
    </source>
</evidence>
<dbReference type="Proteomes" id="UP000271087">
    <property type="component" value="Unassembled WGS sequence"/>
</dbReference>
<proteinExistence type="predicted"/>
<sequence length="113" mass="12915">MYSDNNDELMCARNLYRHGKAQCFPIATASVQKKKTNLVRLFKTAINMMPFDTEKIVVHTDKMLAGEHVQRFNAPTIDKARNDQLTKIAETHDATISEYPSFFGMMPMDITLT</sequence>
<accession>A0A182EVB2</accession>
<evidence type="ECO:0000313" key="3">
    <source>
        <dbReference type="WBParaSite" id="nOo.2.0.1.t12101-RA"/>
    </source>
</evidence>
<evidence type="ECO:0000313" key="2">
    <source>
        <dbReference type="Proteomes" id="UP000271087"/>
    </source>
</evidence>
<dbReference type="EMBL" id="UYRW01009667">
    <property type="protein sequence ID" value="VDM98046.1"/>
    <property type="molecule type" value="Genomic_DNA"/>
</dbReference>
<reference evidence="3" key="1">
    <citation type="submission" date="2016-06" db="UniProtKB">
        <authorList>
            <consortium name="WormBaseParasite"/>
        </authorList>
    </citation>
    <scope>IDENTIFICATION</scope>
</reference>
<reference evidence="1 2" key="2">
    <citation type="submission" date="2018-08" db="EMBL/GenBank/DDBJ databases">
        <authorList>
            <person name="Laetsch R D."/>
            <person name="Stevens L."/>
            <person name="Kumar S."/>
            <person name="Blaxter L. M."/>
        </authorList>
    </citation>
    <scope>NUCLEOTIDE SEQUENCE [LARGE SCALE GENOMIC DNA]</scope>
</reference>
<gene>
    <name evidence="1" type="ORF">NOO_LOCUS12101</name>
</gene>
<organism evidence="3">
    <name type="scientific">Onchocerca ochengi</name>
    <name type="common">Filarial nematode worm</name>
    <dbReference type="NCBI Taxonomy" id="42157"/>
    <lineage>
        <taxon>Eukaryota</taxon>
        <taxon>Metazoa</taxon>
        <taxon>Ecdysozoa</taxon>
        <taxon>Nematoda</taxon>
        <taxon>Chromadorea</taxon>
        <taxon>Rhabditida</taxon>
        <taxon>Spirurina</taxon>
        <taxon>Spiruromorpha</taxon>
        <taxon>Filarioidea</taxon>
        <taxon>Onchocercidae</taxon>
        <taxon>Onchocerca</taxon>
    </lineage>
</organism>
<protein>
    <submittedName>
        <fullName evidence="3">Transposase</fullName>
    </submittedName>
</protein>
<name>A0A182EVB2_ONCOC</name>